<evidence type="ECO:0000313" key="1">
    <source>
        <dbReference type="EMBL" id="KAH3884954.1"/>
    </source>
</evidence>
<dbReference type="Gene3D" id="3.90.1150.10">
    <property type="entry name" value="Aspartate Aminotransferase, domain 1"/>
    <property type="match status" value="1"/>
</dbReference>
<comment type="caution">
    <text evidence="1">The sequence shown here is derived from an EMBL/GenBank/DDBJ whole genome shotgun (WGS) entry which is preliminary data.</text>
</comment>
<dbReference type="InterPro" id="IPR015422">
    <property type="entry name" value="PyrdxlP-dep_Trfase_small"/>
</dbReference>
<organism evidence="1 2">
    <name type="scientific">Dreissena polymorpha</name>
    <name type="common">Zebra mussel</name>
    <name type="synonym">Mytilus polymorpha</name>
    <dbReference type="NCBI Taxonomy" id="45954"/>
    <lineage>
        <taxon>Eukaryota</taxon>
        <taxon>Metazoa</taxon>
        <taxon>Spiralia</taxon>
        <taxon>Lophotrochozoa</taxon>
        <taxon>Mollusca</taxon>
        <taxon>Bivalvia</taxon>
        <taxon>Autobranchia</taxon>
        <taxon>Heteroconchia</taxon>
        <taxon>Euheterodonta</taxon>
        <taxon>Imparidentia</taxon>
        <taxon>Neoheterodontei</taxon>
        <taxon>Myida</taxon>
        <taxon>Dreissenoidea</taxon>
        <taxon>Dreissenidae</taxon>
        <taxon>Dreissena</taxon>
    </lineage>
</organism>
<dbReference type="PANTHER" id="PTHR43686">
    <property type="entry name" value="SULFURTRANSFERASE-RELATED"/>
    <property type="match status" value="1"/>
</dbReference>
<evidence type="ECO:0000313" key="2">
    <source>
        <dbReference type="Proteomes" id="UP000828390"/>
    </source>
</evidence>
<dbReference type="PANTHER" id="PTHR43686:SF1">
    <property type="entry name" value="AMINOTRAN_5 DOMAIN-CONTAINING PROTEIN"/>
    <property type="match status" value="1"/>
</dbReference>
<dbReference type="Proteomes" id="UP000828390">
    <property type="component" value="Unassembled WGS sequence"/>
</dbReference>
<proteinExistence type="predicted"/>
<evidence type="ECO:0008006" key="3">
    <source>
        <dbReference type="Google" id="ProtNLM"/>
    </source>
</evidence>
<name>A0A9D4RXS8_DREPO</name>
<protein>
    <recommendedName>
        <fullName evidence="3">Cysteine desulfurase</fullName>
    </recommendedName>
</protein>
<reference evidence="1" key="2">
    <citation type="submission" date="2020-11" db="EMBL/GenBank/DDBJ databases">
        <authorList>
            <person name="McCartney M.A."/>
            <person name="Auch B."/>
            <person name="Kono T."/>
            <person name="Mallez S."/>
            <person name="Becker A."/>
            <person name="Gohl D.M."/>
            <person name="Silverstein K.A.T."/>
            <person name="Koren S."/>
            <person name="Bechman K.B."/>
            <person name="Herman A."/>
            <person name="Abrahante J.E."/>
            <person name="Garbe J."/>
        </authorList>
    </citation>
    <scope>NUCLEOTIDE SEQUENCE</scope>
    <source>
        <strain evidence="1">Duluth1</strain>
        <tissue evidence="1">Whole animal</tissue>
    </source>
</reference>
<keyword evidence="2" id="KW-1185">Reference proteome</keyword>
<dbReference type="EMBL" id="JAIWYP010000001">
    <property type="protein sequence ID" value="KAH3884954.1"/>
    <property type="molecule type" value="Genomic_DNA"/>
</dbReference>
<accession>A0A9D4RXS8</accession>
<gene>
    <name evidence="1" type="ORF">DPMN_008940</name>
</gene>
<dbReference type="AlphaFoldDB" id="A0A9D4RXS8"/>
<sequence>MIHNSSRAFQTWEKNSCIYILGNHQAERLPVFSFLTVHEETGRLVHHNYIATLLSDLFGIQARGGCACAGPYAEVAMYTSL</sequence>
<reference evidence="1" key="1">
    <citation type="journal article" date="2019" name="bioRxiv">
        <title>The Genome of the Zebra Mussel, Dreissena polymorpha: A Resource for Invasive Species Research.</title>
        <authorList>
            <person name="McCartney M.A."/>
            <person name="Auch B."/>
            <person name="Kono T."/>
            <person name="Mallez S."/>
            <person name="Zhang Y."/>
            <person name="Obille A."/>
            <person name="Becker A."/>
            <person name="Abrahante J.E."/>
            <person name="Garbe J."/>
            <person name="Badalamenti J.P."/>
            <person name="Herman A."/>
            <person name="Mangelson H."/>
            <person name="Liachko I."/>
            <person name="Sullivan S."/>
            <person name="Sone E.D."/>
            <person name="Koren S."/>
            <person name="Silverstein K.A.T."/>
            <person name="Beckman K.B."/>
            <person name="Gohl D.M."/>
        </authorList>
    </citation>
    <scope>NUCLEOTIDE SEQUENCE</scope>
    <source>
        <strain evidence="1">Duluth1</strain>
        <tissue evidence="1">Whole animal</tissue>
    </source>
</reference>